<reference evidence="2 3" key="1">
    <citation type="submission" date="2023-07" db="EMBL/GenBank/DDBJ databases">
        <title>Genomic Encyclopedia of Type Strains, Phase IV (KMG-IV): sequencing the most valuable type-strain genomes for metagenomic binning, comparative biology and taxonomic classification.</title>
        <authorList>
            <person name="Goeker M."/>
        </authorList>
    </citation>
    <scope>NUCLEOTIDE SEQUENCE [LARGE SCALE GENOMIC DNA]</scope>
    <source>
        <strain evidence="2 3">DSM 18695</strain>
    </source>
</reference>
<dbReference type="RefSeq" id="WP_307350301.1">
    <property type="nucleotide sequence ID" value="NZ_JAUSVS010000005.1"/>
</dbReference>
<dbReference type="EMBL" id="JAUSVS010000005">
    <property type="protein sequence ID" value="MDQ0465148.1"/>
    <property type="molecule type" value="Genomic_DNA"/>
</dbReference>
<evidence type="ECO:0000313" key="2">
    <source>
        <dbReference type="EMBL" id="MDQ0465148.1"/>
    </source>
</evidence>
<dbReference type="Pfam" id="PF21831">
    <property type="entry name" value="DUF6891"/>
    <property type="match status" value="1"/>
</dbReference>
<name>A0ABU0IVJ4_9CAUL</name>
<protein>
    <recommendedName>
        <fullName evidence="1">DUF6891 domain-containing protein</fullName>
    </recommendedName>
</protein>
<gene>
    <name evidence="2" type="ORF">QO010_002932</name>
</gene>
<proteinExistence type="predicted"/>
<organism evidence="2 3">
    <name type="scientific">Caulobacter ginsengisoli</name>
    <dbReference type="NCBI Taxonomy" id="400775"/>
    <lineage>
        <taxon>Bacteria</taxon>
        <taxon>Pseudomonadati</taxon>
        <taxon>Pseudomonadota</taxon>
        <taxon>Alphaproteobacteria</taxon>
        <taxon>Caulobacterales</taxon>
        <taxon>Caulobacteraceae</taxon>
        <taxon>Caulobacter</taxon>
    </lineage>
</organism>
<accession>A0ABU0IVJ4</accession>
<sequence>MLKFLKSLLDRLSGSPSPAPLNASQDAEPDWDTAAEMRAYIERAVAGGFETRDEILQTCEDMAEDILDRQQFRNDAQGYLAERLQAHRAEQATWPEITDCDRLDAAFAALEAKGIVSRQNFSCCGTCGSTEIWDEIDAAREAGLPARGYAFFHMQDTESAVEGYGVYLNYGGCDEGAPAQVAIGHEIVAQLNSQGLETDWDGRLERRIGVSLDWKRRRSALHD</sequence>
<comment type="caution">
    <text evidence="2">The sequence shown here is derived from an EMBL/GenBank/DDBJ whole genome shotgun (WGS) entry which is preliminary data.</text>
</comment>
<dbReference type="Proteomes" id="UP001228905">
    <property type="component" value="Unassembled WGS sequence"/>
</dbReference>
<feature type="domain" description="DUF6891" evidence="1">
    <location>
        <begin position="34"/>
        <end position="218"/>
    </location>
</feature>
<evidence type="ECO:0000259" key="1">
    <source>
        <dbReference type="Pfam" id="PF21831"/>
    </source>
</evidence>
<keyword evidence="3" id="KW-1185">Reference proteome</keyword>
<dbReference type="InterPro" id="IPR054186">
    <property type="entry name" value="DUF6891"/>
</dbReference>
<evidence type="ECO:0000313" key="3">
    <source>
        <dbReference type="Proteomes" id="UP001228905"/>
    </source>
</evidence>